<dbReference type="Pfam" id="PF25209">
    <property type="entry name" value="Phage_capsid_4"/>
    <property type="match status" value="1"/>
</dbReference>
<evidence type="ECO:0000313" key="3">
    <source>
        <dbReference type="Proteomes" id="UP000317238"/>
    </source>
</evidence>
<sequence length="740" mass="78818">MKRSTWWKRSKLGTLLASGVPSGVNQPPKTFHAVGEPVELTAAGDGDGESLPTFQGTAYTGGVMRPVGFHRDVYVDLAGCQVAAGSRPIHRDHDTSKIVGHVDAGGIEVGKRKIKVAGKISGTGAAADEVRGNGKNGFPWRMSIGASIERIEWVEDGKVAKVNGINAKGPCYVVRACTIYEVSFVSLAGDDRTSATVTATIEESNAMNFQTWLAARGHDINELTAAKLSELRAAYDREVAGDGTGDDGNASEVTERPDSVAASGRTGIVAGGQGTQSIGGDGGTAVATLPDLQASRRREADEVERVDSIRTICARYDTPRITVGETEVSLQAHAIREGWDANRTELEAMRQSRPSGVTIHTPQNHATPQVLECSLAASAGVDDDSLAEDYDDRTMNAAKERSNRDIGLQELICRFILANGGHVTPGRFNDDTIRTAFQVQRNLEAAGGTGSSTYSLPGILSNVANKAMQAAYRAVPDVLSRVAYYGSTNDFKEHKTFQLTASGEFAEVGIDGELKQGGLIESEYSNQAKTRGQVIMLTRIHMRNDDLGAFLRIPRMLARKGATVLQKVGMNLIEAGAGTFFKAANKNYLDGASSALGIDSLTSLSTLFETQTDPAGDPIGVTPSILLTAPQNKVLGRQLYDETKIQSGNTGKVLASNPHAGMFEPLSSPFLTANTDAWYLFADPNDIPAIEVVFLDGRRAPIVEAGDLDFTHLGMGYRAYNDFGAGYADHRGAAMSKGKA</sequence>
<proteinExistence type="predicted"/>
<protein>
    <recommendedName>
        <fullName evidence="4">Mu-like prophage major head subunit gpT</fullName>
    </recommendedName>
</protein>
<reference evidence="2 3" key="1">
    <citation type="submission" date="2019-02" db="EMBL/GenBank/DDBJ databases">
        <title>Deep-cultivation of Planctomycetes and their phenomic and genomic characterization uncovers novel biology.</title>
        <authorList>
            <person name="Wiegand S."/>
            <person name="Jogler M."/>
            <person name="Boedeker C."/>
            <person name="Pinto D."/>
            <person name="Vollmers J."/>
            <person name="Rivas-Marin E."/>
            <person name="Kohn T."/>
            <person name="Peeters S.H."/>
            <person name="Heuer A."/>
            <person name="Rast P."/>
            <person name="Oberbeckmann S."/>
            <person name="Bunk B."/>
            <person name="Jeske O."/>
            <person name="Meyerdierks A."/>
            <person name="Storesund J.E."/>
            <person name="Kallscheuer N."/>
            <person name="Luecker S."/>
            <person name="Lage O.M."/>
            <person name="Pohl T."/>
            <person name="Merkel B.J."/>
            <person name="Hornburger P."/>
            <person name="Mueller R.-W."/>
            <person name="Bruemmer F."/>
            <person name="Labrenz M."/>
            <person name="Spormann A.M."/>
            <person name="Op Den Camp H."/>
            <person name="Overmann J."/>
            <person name="Amann R."/>
            <person name="Jetten M.S.M."/>
            <person name="Mascher T."/>
            <person name="Medema M.H."/>
            <person name="Devos D.P."/>
            <person name="Kaster A.-K."/>
            <person name="Ovreas L."/>
            <person name="Rohde M."/>
            <person name="Galperin M.Y."/>
            <person name="Jogler C."/>
        </authorList>
    </citation>
    <scope>NUCLEOTIDE SEQUENCE [LARGE SCALE GENOMIC DNA]</scope>
    <source>
        <strain evidence="2 3">Pan14r</strain>
    </source>
</reference>
<comment type="caution">
    <text evidence="2">The sequence shown here is derived from an EMBL/GenBank/DDBJ whole genome shotgun (WGS) entry which is preliminary data.</text>
</comment>
<evidence type="ECO:0000313" key="2">
    <source>
        <dbReference type="EMBL" id="TWT65618.1"/>
    </source>
</evidence>
<evidence type="ECO:0000256" key="1">
    <source>
        <dbReference type="SAM" id="MobiDB-lite"/>
    </source>
</evidence>
<accession>A0A5C5XSH8</accession>
<evidence type="ECO:0008006" key="4">
    <source>
        <dbReference type="Google" id="ProtNLM"/>
    </source>
</evidence>
<dbReference type="OrthoDB" id="9806592at2"/>
<gene>
    <name evidence="2" type="ORF">Pan14r_51650</name>
</gene>
<feature type="region of interest" description="Disordered" evidence="1">
    <location>
        <begin position="239"/>
        <end position="300"/>
    </location>
</feature>
<name>A0A5C5XSH8_9PLAN</name>
<feature type="compositionally biased region" description="Gly residues" evidence="1">
    <location>
        <begin position="269"/>
        <end position="283"/>
    </location>
</feature>
<dbReference type="AlphaFoldDB" id="A0A5C5XSH8"/>
<organism evidence="2 3">
    <name type="scientific">Crateriforma conspicua</name>
    <dbReference type="NCBI Taxonomy" id="2527996"/>
    <lineage>
        <taxon>Bacteria</taxon>
        <taxon>Pseudomonadati</taxon>
        <taxon>Planctomycetota</taxon>
        <taxon>Planctomycetia</taxon>
        <taxon>Planctomycetales</taxon>
        <taxon>Planctomycetaceae</taxon>
        <taxon>Crateriforma</taxon>
    </lineage>
</organism>
<keyword evidence="3" id="KW-1185">Reference proteome</keyword>
<dbReference type="RefSeq" id="WP_146440910.1">
    <property type="nucleotide sequence ID" value="NZ_SJPL01000002.1"/>
</dbReference>
<dbReference type="Proteomes" id="UP000317238">
    <property type="component" value="Unassembled WGS sequence"/>
</dbReference>
<dbReference type="EMBL" id="SJPL01000002">
    <property type="protein sequence ID" value="TWT65618.1"/>
    <property type="molecule type" value="Genomic_DNA"/>
</dbReference>